<dbReference type="STRING" id="477680.SAMN05421788_11152"/>
<keyword evidence="5 6" id="KW-0472">Membrane</keyword>
<feature type="transmembrane region" description="Helical" evidence="6">
    <location>
        <begin position="880"/>
        <end position="905"/>
    </location>
</feature>
<evidence type="ECO:0000313" key="9">
    <source>
        <dbReference type="EMBL" id="SIT32197.1"/>
    </source>
</evidence>
<evidence type="ECO:0000259" key="8">
    <source>
        <dbReference type="Pfam" id="PF05140"/>
    </source>
</evidence>
<name>A0A1N7RBX2_9BACT</name>
<reference evidence="10" key="1">
    <citation type="submission" date="2017-01" db="EMBL/GenBank/DDBJ databases">
        <authorList>
            <person name="Varghese N."/>
            <person name="Submissions S."/>
        </authorList>
    </citation>
    <scope>NUCLEOTIDE SEQUENCE [LARGE SCALE GENOMIC DNA]</scope>
    <source>
        <strain evidence="10">DSM 21054</strain>
    </source>
</reference>
<dbReference type="GO" id="GO:0017004">
    <property type="term" value="P:cytochrome complex assembly"/>
    <property type="evidence" value="ECO:0007669"/>
    <property type="project" value="UniProtKB-KW"/>
</dbReference>
<dbReference type="EMBL" id="FTOR01000011">
    <property type="protein sequence ID" value="SIT32197.1"/>
    <property type="molecule type" value="Genomic_DNA"/>
</dbReference>
<dbReference type="InterPro" id="IPR007816">
    <property type="entry name" value="ResB-like_domain"/>
</dbReference>
<proteinExistence type="predicted"/>
<evidence type="ECO:0000256" key="3">
    <source>
        <dbReference type="ARBA" id="ARBA00022748"/>
    </source>
</evidence>
<dbReference type="NCBIfam" id="TIGR03144">
    <property type="entry name" value="cytochr_II_ccsB"/>
    <property type="match status" value="1"/>
</dbReference>
<comment type="subcellular location">
    <subcellularLocation>
        <location evidence="1">Membrane</location>
        <topology evidence="1">Multi-pass membrane protein</topology>
    </subcellularLocation>
</comment>
<keyword evidence="10" id="KW-1185">Reference proteome</keyword>
<evidence type="ECO:0000256" key="2">
    <source>
        <dbReference type="ARBA" id="ARBA00022692"/>
    </source>
</evidence>
<evidence type="ECO:0000313" key="10">
    <source>
        <dbReference type="Proteomes" id="UP000186917"/>
    </source>
</evidence>
<evidence type="ECO:0000256" key="4">
    <source>
        <dbReference type="ARBA" id="ARBA00022989"/>
    </source>
</evidence>
<feature type="transmembrane region" description="Helical" evidence="6">
    <location>
        <begin position="990"/>
        <end position="1010"/>
    </location>
</feature>
<feature type="transmembrane region" description="Helical" evidence="6">
    <location>
        <begin position="818"/>
        <end position="834"/>
    </location>
</feature>
<feature type="domain" description="Cytochrome c assembly protein" evidence="7">
    <location>
        <begin position="812"/>
        <end position="1018"/>
    </location>
</feature>
<dbReference type="InterPro" id="IPR017562">
    <property type="entry name" value="Cyt_c_biogenesis_CcsA"/>
</dbReference>
<dbReference type="GO" id="GO:0020037">
    <property type="term" value="F:heme binding"/>
    <property type="evidence" value="ECO:0007669"/>
    <property type="project" value="InterPro"/>
</dbReference>
<keyword evidence="3" id="KW-0201">Cytochrome c-type biogenesis</keyword>
<dbReference type="InterPro" id="IPR002541">
    <property type="entry name" value="Cyt_c_assembly"/>
</dbReference>
<dbReference type="PANTHER" id="PTHR30071:SF1">
    <property type="entry name" value="CYTOCHROME B_B6 PROTEIN-RELATED"/>
    <property type="match status" value="1"/>
</dbReference>
<organism evidence="9 10">
    <name type="scientific">Filimonas lacunae</name>
    <dbReference type="NCBI Taxonomy" id="477680"/>
    <lineage>
        <taxon>Bacteria</taxon>
        <taxon>Pseudomonadati</taxon>
        <taxon>Bacteroidota</taxon>
        <taxon>Chitinophagia</taxon>
        <taxon>Chitinophagales</taxon>
        <taxon>Chitinophagaceae</taxon>
        <taxon>Filimonas</taxon>
    </lineage>
</organism>
<dbReference type="AlphaFoldDB" id="A0A1N7RBX2"/>
<dbReference type="OrthoDB" id="9814290at2"/>
<dbReference type="Proteomes" id="UP000186917">
    <property type="component" value="Unassembled WGS sequence"/>
</dbReference>
<dbReference type="GO" id="GO:0005886">
    <property type="term" value="C:plasma membrane"/>
    <property type="evidence" value="ECO:0007669"/>
    <property type="project" value="TreeGrafter"/>
</dbReference>
<dbReference type="PANTHER" id="PTHR30071">
    <property type="entry name" value="HEME EXPORTER PROTEIN C"/>
    <property type="match status" value="1"/>
</dbReference>
<feature type="transmembrane region" description="Helical" evidence="6">
    <location>
        <begin position="841"/>
        <end position="860"/>
    </location>
</feature>
<keyword evidence="4 6" id="KW-1133">Transmembrane helix</keyword>
<feature type="transmembrane region" description="Helical" evidence="6">
    <location>
        <begin position="76"/>
        <end position="96"/>
    </location>
</feature>
<feature type="transmembrane region" description="Helical" evidence="6">
    <location>
        <begin position="748"/>
        <end position="772"/>
    </location>
</feature>
<dbReference type="Pfam" id="PF05140">
    <property type="entry name" value="ResB"/>
    <property type="match status" value="1"/>
</dbReference>
<feature type="transmembrane region" description="Helical" evidence="6">
    <location>
        <begin position="965"/>
        <end position="983"/>
    </location>
</feature>
<evidence type="ECO:0000256" key="6">
    <source>
        <dbReference type="SAM" id="Phobius"/>
    </source>
</evidence>
<evidence type="ECO:0000256" key="5">
    <source>
        <dbReference type="ARBA" id="ARBA00023136"/>
    </source>
</evidence>
<accession>A0A1N7RBX2</accession>
<dbReference type="InterPro" id="IPR045062">
    <property type="entry name" value="Cyt_c_biogenesis_CcsA/CcmC"/>
</dbReference>
<protein>
    <submittedName>
        <fullName evidence="9">Cytochrome c-type biogenesis protein CcsB</fullName>
    </submittedName>
</protein>
<keyword evidence="2 6" id="KW-0812">Transmembrane</keyword>
<feature type="transmembrane region" description="Helical" evidence="6">
    <location>
        <begin position="1030"/>
        <end position="1048"/>
    </location>
</feature>
<evidence type="ECO:0000256" key="1">
    <source>
        <dbReference type="ARBA" id="ARBA00004141"/>
    </source>
</evidence>
<feature type="transmembrane region" description="Helical" evidence="6">
    <location>
        <begin position="41"/>
        <end position="64"/>
    </location>
</feature>
<evidence type="ECO:0000259" key="7">
    <source>
        <dbReference type="Pfam" id="PF01578"/>
    </source>
</evidence>
<feature type="transmembrane region" description="Helical" evidence="6">
    <location>
        <begin position="784"/>
        <end position="806"/>
    </location>
</feature>
<sequence>MVKRILFSTRTMGMLLLVYALSMAAATFIENDYGTPVAKELVYNAWWFELVMVILVVNFVGNIARYKLYKRQKWPLLVFHIAFLFIFLGGAITRYISFEGSMHIREGEMENRIISDATFFKVQIASNSNVQNYTDKKTNFIPNNSPAFLSMLKPRFSADYTFQGDKINMRLIDFIPRAQDSLIANSNEPMVLHMVSNENGARRNVYIPSGTSKTIQGVEVGFNKETPDGVAITSENDQMFITSALPARYMVMATRETDTIKALNTKEPLRLRALYNMEMGPLFVIPEYPQKGHIERFEGDPKKDAYAPDLVVMAIKSQNKQDTVAFYGGKGLTGYQAIVPFKDYKISMGYGSRFYYTPFYIHLDKFELDKYPGSNSPSSFASQVVVKDAGEQMPYRIFMNNILHYRGFRFFQSSYDPDEKGTVLSVNHDQTGTMLTYIGYAMLFSGMFFTLFWKGTRFSILKQQLKSIASKKELAILLILLSAVQFASAQDNHNHEKPNNPRPTDSTGESFAKTVSIDKKHATLFGYLPVQNIEGRIEPINTLALEVIRKLYRKDGFYNLDANQFFLSISSRPLDWVYIPFIKVNKRGGNELLQLTKANADGYTSIMNLLQIDTTGEAHFLLEQQYNTSFAKKAADQDNYDKEVIELNDKMQAAQMLLNGSYLRIIPVAGDKNNTWTALNFMEAPKTKEQQLVLAYFSAIQNAQQSNDWSKADEVLQQIEQYQVRIGGNIMPSQAKINWEVRFNNWNMFFKLMIFYAMAGTLLLIISFISLFNKAKAVRYTIDVLISLLMAAAVLQAFGLGVRWYISGHAPWSNGYEAVMFISLIGLTSGLLLYKNSNSFIPAAGALIAVILMGFAHGGAQMNPQITQLVPVLKSYWLMIHVAIITGSYGFFGLSALLGMMVLLLHIANNKQRRPFIDQSLRELTIVNELSMTIGIFMLTIGTFLGGMWANESWGRYWSWDPKETWAFISVIVYAFVLHVRLIPGLGSKFLFNFLALISFSTVIMTYFGVNYYLSGLHSYAKGDPMPIPSWIYITIAIITTVSVTALIRYKQLNKTLQATGAAPLEPLDA</sequence>
<feature type="domain" description="ResB-like" evidence="8">
    <location>
        <begin position="348"/>
        <end position="422"/>
    </location>
</feature>
<gene>
    <name evidence="9" type="ORF">SAMN05421788_11152</name>
</gene>
<feature type="transmembrane region" description="Helical" evidence="6">
    <location>
        <begin position="12"/>
        <end position="29"/>
    </location>
</feature>
<feature type="transmembrane region" description="Helical" evidence="6">
    <location>
        <begin position="926"/>
        <end position="945"/>
    </location>
</feature>
<dbReference type="Pfam" id="PF01578">
    <property type="entry name" value="Cytochrom_C_asm"/>
    <property type="match status" value="1"/>
</dbReference>